<keyword evidence="1" id="KW-0472">Membrane</keyword>
<organism evidence="2">
    <name type="scientific">Arundo donax</name>
    <name type="common">Giant reed</name>
    <name type="synonym">Donax arundinaceus</name>
    <dbReference type="NCBI Taxonomy" id="35708"/>
    <lineage>
        <taxon>Eukaryota</taxon>
        <taxon>Viridiplantae</taxon>
        <taxon>Streptophyta</taxon>
        <taxon>Embryophyta</taxon>
        <taxon>Tracheophyta</taxon>
        <taxon>Spermatophyta</taxon>
        <taxon>Magnoliopsida</taxon>
        <taxon>Liliopsida</taxon>
        <taxon>Poales</taxon>
        <taxon>Poaceae</taxon>
        <taxon>PACMAD clade</taxon>
        <taxon>Arundinoideae</taxon>
        <taxon>Arundineae</taxon>
        <taxon>Arundo</taxon>
    </lineage>
</organism>
<dbReference type="EMBL" id="GBRH01185239">
    <property type="protein sequence ID" value="JAE12657.1"/>
    <property type="molecule type" value="Transcribed_RNA"/>
</dbReference>
<name>A0A0A9FK21_ARUDO</name>
<evidence type="ECO:0000313" key="2">
    <source>
        <dbReference type="EMBL" id="JAE12657.1"/>
    </source>
</evidence>
<dbReference type="AlphaFoldDB" id="A0A0A9FK21"/>
<evidence type="ECO:0000256" key="1">
    <source>
        <dbReference type="SAM" id="Phobius"/>
    </source>
</evidence>
<keyword evidence="1" id="KW-0812">Transmembrane</keyword>
<accession>A0A0A9FK21</accession>
<feature type="transmembrane region" description="Helical" evidence="1">
    <location>
        <begin position="20"/>
        <end position="45"/>
    </location>
</feature>
<sequence>MNLLVDLVFCNPKFWVEGTFVFFLFLFTALQILCVPLAVMMKLLLRRCLLRKPILQAIR</sequence>
<reference evidence="2" key="1">
    <citation type="submission" date="2014-09" db="EMBL/GenBank/DDBJ databases">
        <authorList>
            <person name="Magalhaes I.L.F."/>
            <person name="Oliveira U."/>
            <person name="Santos F.R."/>
            <person name="Vidigal T.H.D.A."/>
            <person name="Brescovit A.D."/>
            <person name="Santos A.J."/>
        </authorList>
    </citation>
    <scope>NUCLEOTIDE SEQUENCE</scope>
    <source>
        <tissue evidence="2">Shoot tissue taken approximately 20 cm above the soil surface</tissue>
    </source>
</reference>
<proteinExistence type="predicted"/>
<keyword evidence="1" id="KW-1133">Transmembrane helix</keyword>
<reference evidence="2" key="2">
    <citation type="journal article" date="2015" name="Data Brief">
        <title>Shoot transcriptome of the giant reed, Arundo donax.</title>
        <authorList>
            <person name="Barrero R.A."/>
            <person name="Guerrero F.D."/>
            <person name="Moolhuijzen P."/>
            <person name="Goolsby J.A."/>
            <person name="Tidwell J."/>
            <person name="Bellgard S.E."/>
            <person name="Bellgard M.I."/>
        </authorList>
    </citation>
    <scope>NUCLEOTIDE SEQUENCE</scope>
    <source>
        <tissue evidence="2">Shoot tissue taken approximately 20 cm above the soil surface</tissue>
    </source>
</reference>
<protein>
    <submittedName>
        <fullName evidence="2">Uncharacterized protein</fullName>
    </submittedName>
</protein>